<accession>A0A3G8GVA2</accession>
<geneLocation type="plasmid" evidence="1">
    <name>unnamed1</name>
</geneLocation>
<evidence type="ECO:0000313" key="1">
    <source>
        <dbReference type="EMBL" id="AZG11939.1"/>
    </source>
</evidence>
<name>A0A3G8GVA2_9BURK</name>
<dbReference type="EMBL" id="CP033968">
    <property type="protein sequence ID" value="AZG11939.1"/>
    <property type="molecule type" value="Genomic_DNA"/>
</dbReference>
<dbReference type="InterPro" id="IPR014710">
    <property type="entry name" value="RmlC-like_jellyroll"/>
</dbReference>
<protein>
    <recommendedName>
        <fullName evidence="3">Metal-dependent protein of the double-stranded beta helix superfamily-like protein</fullName>
    </recommendedName>
</protein>
<dbReference type="SUPFAM" id="SSF51182">
    <property type="entry name" value="RmlC-like cupins"/>
    <property type="match status" value="1"/>
</dbReference>
<dbReference type="OrthoDB" id="7059163at2"/>
<gene>
    <name evidence="1" type="ORF">EHF44_00155</name>
</gene>
<dbReference type="InterPro" id="IPR011051">
    <property type="entry name" value="RmlC_Cupin_sf"/>
</dbReference>
<dbReference type="Proteomes" id="UP000270411">
    <property type="component" value="Plasmid unnamed1"/>
</dbReference>
<proteinExistence type="predicted"/>
<sequence>MFDKDRFIEDCVKAVAEGSQAVREVVAEAVADGAGIFAGLGEPEHAGLLPLYTSPEVTVINFVWAPCMSLMPHNHRMFSAVGIYAGREDNVFWRRTASGIEATTARSLGVGDVAVLDREAIHSVLNPIGKMTCAIHVYGGDFFHPTEPRSQWDHETLAERPWDVDKVKLLFREAESRFHTVQMGHATAGDDA</sequence>
<keyword evidence="1" id="KW-0614">Plasmid</keyword>
<dbReference type="AlphaFoldDB" id="A0A3G8GVA2"/>
<evidence type="ECO:0008006" key="3">
    <source>
        <dbReference type="Google" id="ProtNLM"/>
    </source>
</evidence>
<reference evidence="2" key="1">
    <citation type="submission" date="2018-11" db="EMBL/GenBank/DDBJ databases">
        <title>FDA dAtabase for Regulatory Grade micrObial Sequences (FDA-ARGOS): Supporting development and validation of Infectious Disease Dx tests.</title>
        <authorList>
            <person name="Goldberg B."/>
            <person name="Campos J."/>
            <person name="Tallon L."/>
            <person name="Sadzewicz L."/>
            <person name="Zhao X."/>
            <person name="Vavikolanu K."/>
            <person name="Mehta A."/>
            <person name="Aluvathingal J."/>
            <person name="Nadendla S."/>
            <person name="Geyer C."/>
            <person name="Nandy P."/>
            <person name="Yan Y."/>
            <person name="Sichtig H."/>
        </authorList>
    </citation>
    <scope>NUCLEOTIDE SEQUENCE [LARGE SCALE GENOMIC DNA]</scope>
    <source>
        <strain evidence="2">FDAARGOS_614</strain>
        <plasmid evidence="2">unnamed1</plasmid>
    </source>
</reference>
<evidence type="ECO:0000313" key="2">
    <source>
        <dbReference type="Proteomes" id="UP000270411"/>
    </source>
</evidence>
<organism evidence="1 2">
    <name type="scientific">Cupriavidus pauculus</name>
    <dbReference type="NCBI Taxonomy" id="82633"/>
    <lineage>
        <taxon>Bacteria</taxon>
        <taxon>Pseudomonadati</taxon>
        <taxon>Pseudomonadota</taxon>
        <taxon>Betaproteobacteria</taxon>
        <taxon>Burkholderiales</taxon>
        <taxon>Burkholderiaceae</taxon>
        <taxon>Cupriavidus</taxon>
    </lineage>
</organism>
<dbReference type="RefSeq" id="WP_124682084.1">
    <property type="nucleotide sequence ID" value="NZ_CP033968.1"/>
</dbReference>
<dbReference type="Gene3D" id="2.60.120.10">
    <property type="entry name" value="Jelly Rolls"/>
    <property type="match status" value="1"/>
</dbReference>
<dbReference type="KEGG" id="cpau:EHF44_00155"/>